<evidence type="ECO:0000313" key="2">
    <source>
        <dbReference type="EMBL" id="GLI62681.1"/>
    </source>
</evidence>
<feature type="region of interest" description="Disordered" evidence="1">
    <location>
        <begin position="1018"/>
        <end position="1061"/>
    </location>
</feature>
<dbReference type="Gene3D" id="3.40.50.1010">
    <property type="entry name" value="5'-nuclease"/>
    <property type="match status" value="1"/>
</dbReference>
<proteinExistence type="predicted"/>
<reference evidence="2 3" key="1">
    <citation type="journal article" date="2023" name="IScience">
        <title>Expanded male sex-determining region conserved during the evolution of homothallism in the green alga Volvox.</title>
        <authorList>
            <person name="Yamamoto K."/>
            <person name="Matsuzaki R."/>
            <person name="Mahakham W."/>
            <person name="Heman W."/>
            <person name="Sekimoto H."/>
            <person name="Kawachi M."/>
            <person name="Minakuchi Y."/>
            <person name="Toyoda A."/>
            <person name="Nozaki H."/>
        </authorList>
    </citation>
    <scope>NUCLEOTIDE SEQUENCE [LARGE SCALE GENOMIC DNA]</scope>
    <source>
        <strain evidence="2 3">NIES-4468</strain>
    </source>
</reference>
<dbReference type="EMBL" id="BSDZ01000013">
    <property type="protein sequence ID" value="GLI62681.1"/>
    <property type="molecule type" value="Genomic_DNA"/>
</dbReference>
<protein>
    <recommendedName>
        <fullName evidence="4">5'-3' exonuclease domain-containing protein</fullName>
    </recommendedName>
</protein>
<accession>A0ABQ5RZ43</accession>
<sequence>MGVRGLTRLLVNAGARPRVVSLQDNEAEGRKDKLLLVDAFNVMYYLLSKVGDSIDWMSSSFHRELYQETCRYFGGLQRSGLQCILIVDSAPPPWHELTYTERTREALVSGFVLNAEPVMFQACRDLGLEIIRAVDSADELLLAWALRHRDTLFAVMSEDSDFFVYGVSKIVHPRDVVIDAHFVSLQVWDSEVVWRNWHVAAVGPAGAYMPTLLRRAQIAAVLGNDTSKDLRRRLEQRRSAAFRAGLQRGVMAPVSLSMAVCAVVQLPSHVRGLDLNFFRKPPISLRNFGEEDLDQVNKTVQEYLNNDRAARDGTAILERTLTEAALPWLDPAVARRVVTTCSLPGCLRALACRGFTGIPLPDPYWKQLRPLRCAIAEMLLGNRAVGGSYWYEPAANILYRLTAPPKSCLLELPLQDAAAKYLCGCWFRPMEYLPDVPVDVPIDKHSTEAVVVVQQLRQSTVQQTVARLQELEPCLPASMAVLYALMVHGVDPDPAAWDEAAVRELLLPGVPLRYGKDVPVSVASAVAADQDEASERPRTSRGKAMIDVGSALDKHDWDDIDDKEVVAKVRSGMGYKLLREIQPWDQLVAARGRKGAAAVGGNAMFSLARRALEAGPRSPEWAEAQCAWSGARLKDRQQALADMWSSANRWAASAAGTPMRHRHQQELLDLVDEHLRSAEQQSQNLRRRPLHVILSTPTGSGKTFTAVMMHKHILLDRERVYSTAAGRAAGPGSRGGAGSGGGADGCAAEERTGHPQTILVYSVPTKQVLKRVGQECEAHGVVYWTAARDGELFQVRRPYSIRTKRGGGSTGTGSMRQQLEENYKRGATSDDLGGGKPDVIIADIYATAALVQTASEAPADKFYRSSNLVLYLDEPNMGIHLHHEECGLPVRDMVRNVICRIMAFAPPTTILASATLPTWDELPAWWKGSGAAGATHVVITQEPYELPLCRLSVLDDVSGQLVSVSPLDLFEDAAQLATTLEHNPRARVLMLRYFSPDHANKLLGLEAAADSELSAAVAADGKSGSPKKAAKSEAGTSSAESNGGKAGEEKAEEENEEAKDDAWMVLDQDVRGLRSELLEPALRQLAAQPERFQQLREEWKATPVSVSGNLRDVLSKQGVTLVATMEPRALALQLAGKSADPERWAAEARTVRAKVRDAAAAKRTADKARERAAKRGDEDGGRAGRHDDGMSGAGRVALRPGLTVWADEADDVEDDDTLVMLSKGFAYTTSREVEPLVKRLYQQALLYVPERAGARPPLHTLVVDYSAIYGTDCPAVDTIVLCADLGNRLSWEDHQQFMGRLR</sequence>
<feature type="non-terminal residue" evidence="2">
    <location>
        <position position="1302"/>
    </location>
</feature>
<comment type="caution">
    <text evidence="2">The sequence shown here is derived from an EMBL/GenBank/DDBJ whole genome shotgun (WGS) entry which is preliminary data.</text>
</comment>
<dbReference type="Gene3D" id="3.40.50.300">
    <property type="entry name" value="P-loop containing nucleotide triphosphate hydrolases"/>
    <property type="match status" value="1"/>
</dbReference>
<gene>
    <name evidence="2" type="ORF">VaNZ11_005357</name>
</gene>
<evidence type="ECO:0000313" key="3">
    <source>
        <dbReference type="Proteomes" id="UP001165090"/>
    </source>
</evidence>
<feature type="compositionally biased region" description="Gly residues" evidence="1">
    <location>
        <begin position="732"/>
        <end position="744"/>
    </location>
</feature>
<dbReference type="SUPFAM" id="SSF52540">
    <property type="entry name" value="P-loop containing nucleoside triphosphate hydrolases"/>
    <property type="match status" value="1"/>
</dbReference>
<dbReference type="InterPro" id="IPR029060">
    <property type="entry name" value="PIN-like_dom_sf"/>
</dbReference>
<keyword evidence="3" id="KW-1185">Reference proteome</keyword>
<feature type="region of interest" description="Disordered" evidence="1">
    <location>
        <begin position="725"/>
        <end position="749"/>
    </location>
</feature>
<feature type="compositionally biased region" description="Low complexity" evidence="1">
    <location>
        <begin position="1018"/>
        <end position="1043"/>
    </location>
</feature>
<dbReference type="SUPFAM" id="SSF88723">
    <property type="entry name" value="PIN domain-like"/>
    <property type="match status" value="1"/>
</dbReference>
<feature type="compositionally biased region" description="Acidic residues" evidence="1">
    <location>
        <begin position="1050"/>
        <end position="1059"/>
    </location>
</feature>
<feature type="compositionally biased region" description="Basic and acidic residues" evidence="1">
    <location>
        <begin position="1157"/>
        <end position="1189"/>
    </location>
</feature>
<name>A0ABQ5RZ43_9CHLO</name>
<evidence type="ECO:0000256" key="1">
    <source>
        <dbReference type="SAM" id="MobiDB-lite"/>
    </source>
</evidence>
<evidence type="ECO:0008006" key="4">
    <source>
        <dbReference type="Google" id="ProtNLM"/>
    </source>
</evidence>
<dbReference type="Proteomes" id="UP001165090">
    <property type="component" value="Unassembled WGS sequence"/>
</dbReference>
<dbReference type="InterPro" id="IPR027417">
    <property type="entry name" value="P-loop_NTPase"/>
</dbReference>
<organism evidence="2 3">
    <name type="scientific">Volvox africanus</name>
    <dbReference type="NCBI Taxonomy" id="51714"/>
    <lineage>
        <taxon>Eukaryota</taxon>
        <taxon>Viridiplantae</taxon>
        <taxon>Chlorophyta</taxon>
        <taxon>core chlorophytes</taxon>
        <taxon>Chlorophyceae</taxon>
        <taxon>CS clade</taxon>
        <taxon>Chlamydomonadales</taxon>
        <taxon>Volvocaceae</taxon>
        <taxon>Volvox</taxon>
    </lineage>
</organism>
<feature type="region of interest" description="Disordered" evidence="1">
    <location>
        <begin position="1157"/>
        <end position="1194"/>
    </location>
</feature>